<accession>A0A0A9FGM4</accession>
<dbReference type="AlphaFoldDB" id="A0A0A9FGM4"/>
<reference evidence="1" key="1">
    <citation type="submission" date="2014-09" db="EMBL/GenBank/DDBJ databases">
        <authorList>
            <person name="Magalhaes I.L.F."/>
            <person name="Oliveira U."/>
            <person name="Santos F.R."/>
            <person name="Vidigal T.H.D.A."/>
            <person name="Brescovit A.D."/>
            <person name="Santos A.J."/>
        </authorList>
    </citation>
    <scope>NUCLEOTIDE SEQUENCE</scope>
    <source>
        <tissue evidence="1">Shoot tissue taken approximately 20 cm above the soil surface</tissue>
    </source>
</reference>
<protein>
    <submittedName>
        <fullName evidence="1">Uncharacterized protein</fullName>
    </submittedName>
</protein>
<sequence>MGAHKQRPGPWLAHRLYDVNY</sequence>
<reference evidence="1" key="2">
    <citation type="journal article" date="2015" name="Data Brief">
        <title>Shoot transcriptome of the giant reed, Arundo donax.</title>
        <authorList>
            <person name="Barrero R.A."/>
            <person name="Guerrero F.D."/>
            <person name="Moolhuijzen P."/>
            <person name="Goolsby J.A."/>
            <person name="Tidwell J."/>
            <person name="Bellgard S.E."/>
            <person name="Bellgard M.I."/>
        </authorList>
    </citation>
    <scope>NUCLEOTIDE SEQUENCE</scope>
    <source>
        <tissue evidence="1">Shoot tissue taken approximately 20 cm above the soil surface</tissue>
    </source>
</reference>
<organism evidence="1">
    <name type="scientific">Arundo donax</name>
    <name type="common">Giant reed</name>
    <name type="synonym">Donax arundinaceus</name>
    <dbReference type="NCBI Taxonomy" id="35708"/>
    <lineage>
        <taxon>Eukaryota</taxon>
        <taxon>Viridiplantae</taxon>
        <taxon>Streptophyta</taxon>
        <taxon>Embryophyta</taxon>
        <taxon>Tracheophyta</taxon>
        <taxon>Spermatophyta</taxon>
        <taxon>Magnoliopsida</taxon>
        <taxon>Liliopsida</taxon>
        <taxon>Poales</taxon>
        <taxon>Poaceae</taxon>
        <taxon>PACMAD clade</taxon>
        <taxon>Arundinoideae</taxon>
        <taxon>Arundineae</taxon>
        <taxon>Arundo</taxon>
    </lineage>
</organism>
<name>A0A0A9FGM4_ARUDO</name>
<evidence type="ECO:0000313" key="1">
    <source>
        <dbReference type="EMBL" id="JAE11487.1"/>
    </source>
</evidence>
<proteinExistence type="predicted"/>
<dbReference type="EMBL" id="GBRH01186409">
    <property type="protein sequence ID" value="JAE11487.1"/>
    <property type="molecule type" value="Transcribed_RNA"/>
</dbReference>